<dbReference type="EMBL" id="HE650826">
    <property type="protein sequence ID" value="CCF58619.1"/>
    <property type="molecule type" value="Genomic_DNA"/>
</dbReference>
<comment type="similarity">
    <text evidence="2">Belongs to the OST4 family.</text>
</comment>
<evidence type="ECO:0000313" key="10">
    <source>
        <dbReference type="EMBL" id="CCF58619.1"/>
    </source>
</evidence>
<keyword evidence="4" id="KW-0256">Endoplasmic reticulum</keyword>
<reference evidence="10 11" key="1">
    <citation type="journal article" date="2011" name="Proc. Natl. Acad. Sci. U.S.A.">
        <title>Evolutionary erosion of yeast sex chromosomes by mating-type switching accidents.</title>
        <authorList>
            <person name="Gordon J.L."/>
            <person name="Armisen D."/>
            <person name="Proux-Wera E."/>
            <person name="Oheigeartaigh S.S."/>
            <person name="Byrne K.P."/>
            <person name="Wolfe K.H."/>
        </authorList>
    </citation>
    <scope>NUCLEOTIDE SEQUENCE [LARGE SCALE GENOMIC DNA]</scope>
    <source>
        <strain evidence="11">ATCC 22294 / BCRC 22015 / CBS 2517 / CECT 1963 / NBRC 1671 / NRRL Y-8276</strain>
    </source>
</reference>
<dbReference type="InterPro" id="IPR036330">
    <property type="entry name" value="Ost4p_sf"/>
</dbReference>
<feature type="region of interest" description="Disordered" evidence="8">
    <location>
        <begin position="32"/>
        <end position="52"/>
    </location>
</feature>
<organism evidence="10 11">
    <name type="scientific">Kazachstania africana (strain ATCC 22294 / BCRC 22015 / CBS 2517 / CECT 1963 / NBRC 1671 / NRRL Y-8276)</name>
    <name type="common">Yeast</name>
    <name type="synonym">Kluyveromyces africanus</name>
    <dbReference type="NCBI Taxonomy" id="1071382"/>
    <lineage>
        <taxon>Eukaryota</taxon>
        <taxon>Fungi</taxon>
        <taxon>Dikarya</taxon>
        <taxon>Ascomycota</taxon>
        <taxon>Saccharomycotina</taxon>
        <taxon>Saccharomycetes</taxon>
        <taxon>Saccharomycetales</taxon>
        <taxon>Saccharomycetaceae</taxon>
        <taxon>Kazachstania</taxon>
    </lineage>
</organism>
<dbReference type="AlphaFoldDB" id="H2AW69"/>
<evidence type="ECO:0000256" key="6">
    <source>
        <dbReference type="ARBA" id="ARBA00022989"/>
    </source>
</evidence>
<dbReference type="HOGENOM" id="CLU_3087555_0_0_1"/>
<evidence type="ECO:0000256" key="9">
    <source>
        <dbReference type="SAM" id="Phobius"/>
    </source>
</evidence>
<evidence type="ECO:0000313" key="11">
    <source>
        <dbReference type="Proteomes" id="UP000005220"/>
    </source>
</evidence>
<evidence type="ECO:0000256" key="7">
    <source>
        <dbReference type="ARBA" id="ARBA00023136"/>
    </source>
</evidence>
<dbReference type="FunCoup" id="H2AW69">
    <property type="interactions" value="153"/>
</dbReference>
<dbReference type="STRING" id="1071382.H2AW69"/>
<keyword evidence="11" id="KW-1185">Reference proteome</keyword>
<feature type="transmembrane region" description="Helical" evidence="9">
    <location>
        <begin position="6"/>
        <end position="28"/>
    </location>
</feature>
<keyword evidence="5" id="KW-0735">Signal-anchor</keyword>
<gene>
    <name evidence="10" type="primary">KAFR0F00220</name>
    <name evidence="10" type="ORF">KAFR_0F00220</name>
</gene>
<keyword evidence="7 9" id="KW-0472">Membrane</keyword>
<dbReference type="SUPFAM" id="SSF103464">
    <property type="entry name" value="Oligosaccharyltransferase subunit ost4p"/>
    <property type="match status" value="1"/>
</dbReference>
<sequence length="52" mass="5823">MINDQQLNDICITFGLLSMVLVVIYHALASTQKGNKKGSEDIFAPQEKRKSK</sequence>
<proteinExistence type="inferred from homology"/>
<dbReference type="OrthoDB" id="2124077at2759"/>
<dbReference type="KEGG" id="kaf:KAFR_0F00220"/>
<evidence type="ECO:0000256" key="8">
    <source>
        <dbReference type="SAM" id="MobiDB-lite"/>
    </source>
</evidence>
<dbReference type="InterPro" id="IPR018943">
    <property type="entry name" value="Oligosaccaryltransferase"/>
</dbReference>
<accession>H2AW69</accession>
<dbReference type="GeneID" id="13884087"/>
<name>H2AW69_KAZAF</name>
<keyword evidence="6 9" id="KW-1133">Transmembrane helix</keyword>
<evidence type="ECO:0000256" key="4">
    <source>
        <dbReference type="ARBA" id="ARBA00022824"/>
    </source>
</evidence>
<comment type="subcellular location">
    <subcellularLocation>
        <location evidence="1">Endoplasmic reticulum membrane</location>
        <topology evidence="1">Single-pass type III membrane protein</topology>
    </subcellularLocation>
</comment>
<keyword evidence="3 9" id="KW-0812">Transmembrane</keyword>
<dbReference type="RefSeq" id="XP_003957754.1">
    <property type="nucleotide sequence ID" value="XM_003957705.1"/>
</dbReference>
<protein>
    <submittedName>
        <fullName evidence="10">Uncharacterized protein</fullName>
    </submittedName>
</protein>
<dbReference type="InParanoid" id="H2AW69"/>
<evidence type="ECO:0000256" key="5">
    <source>
        <dbReference type="ARBA" id="ARBA00022968"/>
    </source>
</evidence>
<evidence type="ECO:0000256" key="2">
    <source>
        <dbReference type="ARBA" id="ARBA00007685"/>
    </source>
</evidence>
<evidence type="ECO:0000256" key="3">
    <source>
        <dbReference type="ARBA" id="ARBA00022692"/>
    </source>
</evidence>
<dbReference type="Proteomes" id="UP000005220">
    <property type="component" value="Chromosome 6"/>
</dbReference>
<evidence type="ECO:0000256" key="1">
    <source>
        <dbReference type="ARBA" id="ARBA00004643"/>
    </source>
</evidence>
<dbReference type="Pfam" id="PF10215">
    <property type="entry name" value="Ost4"/>
    <property type="match status" value="1"/>
</dbReference>
<dbReference type="GO" id="GO:0005789">
    <property type="term" value="C:endoplasmic reticulum membrane"/>
    <property type="evidence" value="ECO:0007669"/>
    <property type="project" value="UniProtKB-SubCell"/>
</dbReference>